<organism evidence="3 4">
    <name type="scientific">Pleodorina starrii</name>
    <dbReference type="NCBI Taxonomy" id="330485"/>
    <lineage>
        <taxon>Eukaryota</taxon>
        <taxon>Viridiplantae</taxon>
        <taxon>Chlorophyta</taxon>
        <taxon>core chlorophytes</taxon>
        <taxon>Chlorophyceae</taxon>
        <taxon>CS clade</taxon>
        <taxon>Chlamydomonadales</taxon>
        <taxon>Volvocaceae</taxon>
        <taxon>Pleodorina</taxon>
    </lineage>
</organism>
<protein>
    <recommendedName>
        <fullName evidence="1">GST N-terminal domain-containing protein</fullName>
    </recommendedName>
</protein>
<sequence>MAGKDGIPELVSLNVSAWSLKARFALKYHHVTYRTTPYLPLFGEFKLRLRLWEWRRKLTVPVMFTPKDGVLMQSYDIAQWADRHSARPDAVRLFPEGKEAEVSSWNAKSDAVLFLGRAALVESLLADPAELRQQVPPSLRWLGPLGVALMTAIARRLRDKYRAEATSTTMDKALEVLREAQAALRAPGTVGADGERHLVGGALSYADMAVAVAVAAVKPLGPPYSNKARPPMKEFLPYQEEFADLVAWRDALFAKYFPVDSDRRTGKSKSS</sequence>
<accession>A0A9W6F1F2</accession>
<evidence type="ECO:0000313" key="2">
    <source>
        <dbReference type="EMBL" id="GLC48065.1"/>
    </source>
</evidence>
<feature type="domain" description="GST N-terminal" evidence="1">
    <location>
        <begin position="16"/>
        <end position="83"/>
    </location>
</feature>
<proteinExistence type="predicted"/>
<comment type="caution">
    <text evidence="3">The sequence shown here is derived from an EMBL/GenBank/DDBJ whole genome shotgun (WGS) entry which is preliminary data.</text>
</comment>
<dbReference type="Proteomes" id="UP001165080">
    <property type="component" value="Unassembled WGS sequence"/>
</dbReference>
<keyword evidence="4" id="KW-1185">Reference proteome</keyword>
<dbReference type="EMBL" id="BRXU01000007">
    <property type="protein sequence ID" value="GLC53128.1"/>
    <property type="molecule type" value="Genomic_DNA"/>
</dbReference>
<dbReference type="Pfam" id="PF13409">
    <property type="entry name" value="GST_N_2"/>
    <property type="match status" value="1"/>
</dbReference>
<dbReference type="EMBL" id="BRXU01000001">
    <property type="protein sequence ID" value="GLC48065.1"/>
    <property type="molecule type" value="Genomic_DNA"/>
</dbReference>
<dbReference type="InterPro" id="IPR004045">
    <property type="entry name" value="Glutathione_S-Trfase_N"/>
</dbReference>
<gene>
    <name evidence="3" type="primary">PLESTB001139</name>
    <name evidence="2" type="synonym">PLESTB000100</name>
    <name evidence="2" type="ORF">PLESTB_000055300</name>
    <name evidence="3" type="ORF">PLESTB_000711100</name>
</gene>
<dbReference type="SUPFAM" id="SSF47616">
    <property type="entry name" value="GST C-terminal domain-like"/>
    <property type="match status" value="1"/>
</dbReference>
<reference evidence="3" key="1">
    <citation type="submission" date="2022-08" db="EMBL/GenBank/DDBJ databases">
        <authorList>
            <person name="Takahashi K."/>
            <person name="Suzuki S."/>
            <person name="Kawachi M."/>
            <person name="Higashiyama T."/>
            <person name="Nozaki H."/>
        </authorList>
    </citation>
    <scope>NUCLEOTIDE SEQUENCE</scope>
    <source>
        <strain evidence="3">NIES-4479</strain>
    </source>
</reference>
<dbReference type="AlphaFoldDB" id="A0A9W6F1F2"/>
<dbReference type="SUPFAM" id="SSF52833">
    <property type="entry name" value="Thioredoxin-like"/>
    <property type="match status" value="1"/>
</dbReference>
<dbReference type="InterPro" id="IPR036282">
    <property type="entry name" value="Glutathione-S-Trfase_C_sf"/>
</dbReference>
<evidence type="ECO:0000313" key="3">
    <source>
        <dbReference type="EMBL" id="GLC53128.1"/>
    </source>
</evidence>
<dbReference type="InterPro" id="IPR036249">
    <property type="entry name" value="Thioredoxin-like_sf"/>
</dbReference>
<name>A0A9W6F1F2_9CHLO</name>
<evidence type="ECO:0000259" key="1">
    <source>
        <dbReference type="Pfam" id="PF13409"/>
    </source>
</evidence>
<evidence type="ECO:0000313" key="4">
    <source>
        <dbReference type="Proteomes" id="UP001165080"/>
    </source>
</evidence>
<reference evidence="3 4" key="2">
    <citation type="journal article" date="2023" name="Commun. Biol.">
        <title>Reorganization of the ancestral sex-determining regions during the evolution of trioecy in Pleodorina starrii.</title>
        <authorList>
            <person name="Takahashi K."/>
            <person name="Suzuki S."/>
            <person name="Kawai-Toyooka H."/>
            <person name="Yamamoto K."/>
            <person name="Hamaji T."/>
            <person name="Ootsuki R."/>
            <person name="Yamaguchi H."/>
            <person name="Kawachi M."/>
            <person name="Higashiyama T."/>
            <person name="Nozaki H."/>
        </authorList>
    </citation>
    <scope>NUCLEOTIDE SEQUENCE [LARGE SCALE GENOMIC DNA]</scope>
    <source>
        <strain evidence="3 4">NIES-4479</strain>
    </source>
</reference>